<dbReference type="OMA" id="IHPYWIN"/>
<dbReference type="GeneID" id="5000095"/>
<dbReference type="OrthoDB" id="200404at2759"/>
<evidence type="ECO:0000259" key="6">
    <source>
        <dbReference type="Pfam" id="PF04101"/>
    </source>
</evidence>
<evidence type="ECO:0000256" key="1">
    <source>
        <dbReference type="ARBA" id="ARBA00006962"/>
    </source>
</evidence>
<dbReference type="Gene3D" id="3.40.50.2000">
    <property type="entry name" value="Glycogen Phosphorylase B"/>
    <property type="match status" value="1"/>
</dbReference>
<keyword evidence="4" id="KW-0808">Transferase</keyword>
<dbReference type="Proteomes" id="UP000001568">
    <property type="component" value="Chromosome 2"/>
</dbReference>
<dbReference type="InterPro" id="IPR050519">
    <property type="entry name" value="Glycosyltransf_28_UgtP"/>
</dbReference>
<dbReference type="Pfam" id="PF04101">
    <property type="entry name" value="Glyco_tran_28_C"/>
    <property type="match status" value="1"/>
</dbReference>
<dbReference type="Gramene" id="ABO94689">
    <property type="protein sequence ID" value="ABO94689"/>
    <property type="gene ID" value="OSTLU_119506"/>
</dbReference>
<reference evidence="8 9" key="1">
    <citation type="journal article" date="2007" name="Proc. Natl. Acad. Sci. U.S.A.">
        <title>The tiny eukaryote Ostreococcus provides genomic insights into the paradox of plankton speciation.</title>
        <authorList>
            <person name="Palenik B."/>
            <person name="Grimwood J."/>
            <person name="Aerts A."/>
            <person name="Rouze P."/>
            <person name="Salamov A."/>
            <person name="Putnam N."/>
            <person name="Dupont C."/>
            <person name="Jorgensen R."/>
            <person name="Derelle E."/>
            <person name="Rombauts S."/>
            <person name="Zhou K."/>
            <person name="Otillar R."/>
            <person name="Merchant S.S."/>
            <person name="Podell S."/>
            <person name="Gaasterland T."/>
            <person name="Napoli C."/>
            <person name="Gendler K."/>
            <person name="Manuell A."/>
            <person name="Tai V."/>
            <person name="Vallon O."/>
            <person name="Piganeau G."/>
            <person name="Jancek S."/>
            <person name="Heijde M."/>
            <person name="Jabbari K."/>
            <person name="Bowler C."/>
            <person name="Lohr M."/>
            <person name="Robbens S."/>
            <person name="Werner G."/>
            <person name="Dubchak I."/>
            <person name="Pazour G.J."/>
            <person name="Ren Q."/>
            <person name="Paulsen I."/>
            <person name="Delwiche C."/>
            <person name="Schmutz J."/>
            <person name="Rokhsar D."/>
            <person name="Van de Peer Y."/>
            <person name="Moreau H."/>
            <person name="Grigoriev I.V."/>
        </authorList>
    </citation>
    <scope>NUCLEOTIDE SEQUENCE [LARGE SCALE GENOMIC DNA]</scope>
    <source>
        <strain evidence="8 9">CCE9901</strain>
    </source>
</reference>
<organism evidence="8 9">
    <name type="scientific">Ostreococcus lucimarinus (strain CCE9901)</name>
    <dbReference type="NCBI Taxonomy" id="436017"/>
    <lineage>
        <taxon>Eukaryota</taxon>
        <taxon>Viridiplantae</taxon>
        <taxon>Chlorophyta</taxon>
        <taxon>Mamiellophyceae</taxon>
        <taxon>Mamiellales</taxon>
        <taxon>Bathycoccaceae</taxon>
        <taxon>Ostreococcus</taxon>
    </lineage>
</organism>
<feature type="domain" description="Glycosyl transferase family 28 C-terminal" evidence="6">
    <location>
        <begin position="328"/>
        <end position="421"/>
    </location>
</feature>
<evidence type="ECO:0000256" key="3">
    <source>
        <dbReference type="ARBA" id="ARBA00022676"/>
    </source>
</evidence>
<accession>A4RT08</accession>
<dbReference type="EMBL" id="CP000582">
    <property type="protein sequence ID" value="ABO94689.1"/>
    <property type="molecule type" value="Genomic_DNA"/>
</dbReference>
<feature type="domain" description="Diacylglycerol glucosyltransferase N-terminal" evidence="7">
    <location>
        <begin position="130"/>
        <end position="301"/>
    </location>
</feature>
<dbReference type="SUPFAM" id="SSF53756">
    <property type="entry name" value="UDP-Glycosyltransferase/glycogen phosphorylase"/>
    <property type="match status" value="1"/>
</dbReference>
<evidence type="ECO:0000256" key="4">
    <source>
        <dbReference type="ARBA" id="ARBA00022679"/>
    </source>
</evidence>
<evidence type="ECO:0000256" key="2">
    <source>
        <dbReference type="ARBA" id="ARBA00012615"/>
    </source>
</evidence>
<dbReference type="GO" id="GO:0009247">
    <property type="term" value="P:glycolipid biosynthetic process"/>
    <property type="evidence" value="ECO:0007669"/>
    <property type="project" value="InterPro"/>
</dbReference>
<dbReference type="Pfam" id="PF06925">
    <property type="entry name" value="MGDG_synth"/>
    <property type="match status" value="1"/>
</dbReference>
<dbReference type="CAZy" id="GT28">
    <property type="family name" value="Glycosyltransferase Family 28"/>
</dbReference>
<evidence type="ECO:0000313" key="9">
    <source>
        <dbReference type="Proteomes" id="UP000001568"/>
    </source>
</evidence>
<evidence type="ECO:0000259" key="7">
    <source>
        <dbReference type="Pfam" id="PF06925"/>
    </source>
</evidence>
<comment type="subcellular location">
    <subcellularLocation>
        <location evidence="5">Plastid</location>
        <location evidence="5">Chloroplast membrane</location>
    </subcellularLocation>
</comment>
<proteinExistence type="inferred from homology"/>
<dbReference type="eggNOG" id="ENOG502QPXV">
    <property type="taxonomic scope" value="Eukaryota"/>
</dbReference>
<keyword evidence="3" id="KW-0328">Glycosyltransferase</keyword>
<dbReference type="HOGENOM" id="CLU_028367_3_2_1"/>
<dbReference type="GO" id="GO:0046509">
    <property type="term" value="F:1,2-diacylglycerol 3-beta-galactosyltransferase activity"/>
    <property type="evidence" value="ECO:0007669"/>
    <property type="project" value="UniProtKB-EC"/>
</dbReference>
<dbReference type="PANTHER" id="PTHR43025:SF3">
    <property type="entry name" value="MONOGALACTOSYLDIACYLGLYCEROL SYNTHASE 1, CHLOROPLASTIC"/>
    <property type="match status" value="1"/>
</dbReference>
<gene>
    <name evidence="8" type="primary">MgdA</name>
    <name evidence="8" type="ORF">OSTLU_119506</name>
</gene>
<evidence type="ECO:0000313" key="8">
    <source>
        <dbReference type="EMBL" id="ABO94689.1"/>
    </source>
</evidence>
<dbReference type="PANTHER" id="PTHR43025">
    <property type="entry name" value="MONOGALACTOSYLDIACYLGLYCEROL SYNTHASE"/>
    <property type="match status" value="1"/>
</dbReference>
<dbReference type="RefSeq" id="XP_001416396.1">
    <property type="nucleotide sequence ID" value="XM_001416359.1"/>
</dbReference>
<dbReference type="EC" id="2.4.1.46" evidence="2"/>
<name>A4RT08_OSTLU</name>
<dbReference type="STRING" id="436017.A4RT08"/>
<sequence length="501" mass="55370">MLGADTTQSASLLAATERVNLGSKSMTMLRDASYGFECRRTVRSPKRSTGVKCSVQDLSIDVEINDMNISAVLKAQSGRPLNSGECVISNAQQMKTCSNVDVGGRSPSDFIGHRSGRRVMCLMSDTGGGHRASAQALKDCFELIYGDEFSVHIVDLWSSNSPWPFSKMPNSYFFLVKNPWLWRLNFRCSEPRLLHEIMFKGYTVIVSKHFARAFKEIDPHLIVSVHPLMQHVPMRVLQQMHKQSLISRVPFATVVTDLTRCHATWFHRSVDRCFVATNLVAAQAMRLGLKSEQIACHGLPIRPSFSARRQLSKHELRTKLALDTDAPTVMLVGGGEGMGKLQETAEALAQTLRSTHQVIVVCGRNLRLSDFLQSKVWPLKMVVKGFVHNMAEYMSACDCVISKAGPGTIAEAMICGVPIVLNGCIPCQEEGNIPFVTDNKVGAYSENPRTIAQIVAEWLAPENNAELLAMSSRARALGRPEATFDIIRDLAALVTETQECD</sequence>
<dbReference type="InterPro" id="IPR007235">
    <property type="entry name" value="Glyco_trans_28_C"/>
</dbReference>
<dbReference type="InterPro" id="IPR009695">
    <property type="entry name" value="Diacylglyc_glucosyltr_N"/>
</dbReference>
<keyword evidence="9" id="KW-1185">Reference proteome</keyword>
<comment type="similarity">
    <text evidence="1">Belongs to the glycosyltransferase 28 family.</text>
</comment>
<protein>
    <recommendedName>
        <fullName evidence="2">monogalactosyldiacylglycerol synthase</fullName>
        <ecNumber evidence="2">2.4.1.46</ecNumber>
    </recommendedName>
</protein>
<evidence type="ECO:0000256" key="5">
    <source>
        <dbReference type="ARBA" id="ARBA00046299"/>
    </source>
</evidence>
<dbReference type="GO" id="GO:0031969">
    <property type="term" value="C:chloroplast membrane"/>
    <property type="evidence" value="ECO:0007669"/>
    <property type="project" value="UniProtKB-SubCell"/>
</dbReference>
<dbReference type="AlphaFoldDB" id="A4RT08"/>
<dbReference type="KEGG" id="olu:OSTLU_119506"/>